<keyword evidence="13" id="KW-1185">Reference proteome</keyword>
<dbReference type="InterPro" id="IPR050499">
    <property type="entry name" value="PEP-utilizing_PTS_enzyme"/>
</dbReference>
<evidence type="ECO:0000259" key="10">
    <source>
        <dbReference type="Pfam" id="PF02896"/>
    </source>
</evidence>
<dbReference type="InterPro" id="IPR036637">
    <property type="entry name" value="Phosphohistidine_dom_sf"/>
</dbReference>
<dbReference type="AlphaFoldDB" id="A0A563F368"/>
<evidence type="ECO:0000313" key="13">
    <source>
        <dbReference type="Proteomes" id="UP000316639"/>
    </source>
</evidence>
<dbReference type="PROSITE" id="PS00370">
    <property type="entry name" value="PEP_ENZYMES_PHOS_SITE"/>
    <property type="match status" value="1"/>
</dbReference>
<keyword evidence="12" id="KW-0670">Pyruvate</keyword>
<comment type="caution">
    <text evidence="12">The sequence shown here is derived from an EMBL/GenBank/DDBJ whole genome shotgun (WGS) entry which is preliminary data.</text>
</comment>
<dbReference type="InterPro" id="IPR040442">
    <property type="entry name" value="Pyrv_kinase-like_dom_sf"/>
</dbReference>
<evidence type="ECO:0000256" key="4">
    <source>
        <dbReference type="ARBA" id="ARBA00022679"/>
    </source>
</evidence>
<feature type="domain" description="PEP-utilising enzyme C-terminal" evidence="10">
    <location>
        <begin position="246"/>
        <end position="522"/>
    </location>
</feature>
<comment type="cofactor">
    <cofactor evidence="1">
        <name>Mg(2+)</name>
        <dbReference type="ChEBI" id="CHEBI:18420"/>
    </cofactor>
</comment>
<feature type="domain" description="Phosphotransferase system enzyme I N-terminal" evidence="11">
    <location>
        <begin position="8"/>
        <end position="125"/>
    </location>
</feature>
<keyword evidence="7" id="KW-0460">Magnesium</keyword>
<dbReference type="Gene3D" id="3.20.20.60">
    <property type="entry name" value="Phosphoenolpyruvate-binding domains"/>
    <property type="match status" value="1"/>
</dbReference>
<evidence type="ECO:0000259" key="9">
    <source>
        <dbReference type="Pfam" id="PF00391"/>
    </source>
</evidence>
<dbReference type="PANTHER" id="PTHR46244:SF3">
    <property type="entry name" value="PHOSPHOENOLPYRUVATE-PROTEIN PHOSPHOTRANSFERASE"/>
    <property type="match status" value="1"/>
</dbReference>
<keyword evidence="6" id="KW-0418">Kinase</keyword>
<comment type="similarity">
    <text evidence="2">Belongs to the PEP-utilizing enzyme family.</text>
</comment>
<sequence length="558" mass="59025">MSRVTFPGRPASTGIALGSAYRTDRVHPTTLPRRCGGDPVQHIIDAFDAVHRRMLDLAESLRSQGQPEQADIMEVAGYIAADPDLRATAVRHAEQGSPVTVAISQAVHVYATALSHLDDATLAERATDVRQIGRRALAWLHGDTDTDHEGPLVLFAHEIGAADLLEPHAPVVAAVSVTGGPNSHAAIVARSLGIPLLLGVDRAALDVADGVEVLVDHRQVVLHPEEGERRTALSTMDQLRARRVELRTQRDLASQTSDGHTVVLRANIATPADARAAVDARCDGVGLLRTELPFLDAATWPSFGQHTAALVPVFRQLAGRPVTVRTLDYADDKLPPFLRHEGQQLGRGLPLMLAAPEAFTDQFRAILTAGAATDLRVMIPMVADAAELRACRELLDKAAAEIGVTSPPLGAMVELPEAVANIDQIAAEAGFISIGSNDLTCQILGLDRRDPAAAPAMTAHPDVLRAIAAVVTTAHDHGLQVSVCGDAATHRDVIPLLVGLDCDILSVAPSAADEVRARVRSLARTRCAALAADALACSTIEEVRQLLEAVAPTPAISP</sequence>
<dbReference type="InterPro" id="IPR036618">
    <property type="entry name" value="PtsI_HPr-bd_sf"/>
</dbReference>
<accession>A0A563F368</accession>
<dbReference type="Gene3D" id="1.10.274.10">
    <property type="entry name" value="PtsI, HPr-binding domain"/>
    <property type="match status" value="1"/>
</dbReference>
<dbReference type="SUPFAM" id="SSF52009">
    <property type="entry name" value="Phosphohistidine domain"/>
    <property type="match status" value="1"/>
</dbReference>
<evidence type="ECO:0000313" key="12">
    <source>
        <dbReference type="EMBL" id="TWP54369.1"/>
    </source>
</evidence>
<dbReference type="PANTHER" id="PTHR46244">
    <property type="entry name" value="PHOSPHOENOLPYRUVATE-PROTEIN PHOSPHOTRANSFERASE"/>
    <property type="match status" value="1"/>
</dbReference>
<evidence type="ECO:0000256" key="2">
    <source>
        <dbReference type="ARBA" id="ARBA00007837"/>
    </source>
</evidence>
<evidence type="ECO:0000256" key="7">
    <source>
        <dbReference type="ARBA" id="ARBA00022842"/>
    </source>
</evidence>
<dbReference type="InterPro" id="IPR008731">
    <property type="entry name" value="PTS_EIN"/>
</dbReference>
<dbReference type="SUPFAM" id="SSF51621">
    <property type="entry name" value="Phosphoenolpyruvate/pyruvate domain"/>
    <property type="match status" value="1"/>
</dbReference>
<dbReference type="InterPro" id="IPR015813">
    <property type="entry name" value="Pyrv/PenolPyrv_kinase-like_dom"/>
</dbReference>
<evidence type="ECO:0000256" key="8">
    <source>
        <dbReference type="ARBA" id="ARBA00033235"/>
    </source>
</evidence>
<dbReference type="Pfam" id="PF00391">
    <property type="entry name" value="PEP-utilizers"/>
    <property type="match status" value="1"/>
</dbReference>
<dbReference type="GO" id="GO:0009401">
    <property type="term" value="P:phosphoenolpyruvate-dependent sugar phosphotransferase system"/>
    <property type="evidence" value="ECO:0007669"/>
    <property type="project" value="InterPro"/>
</dbReference>
<dbReference type="PRINTS" id="PR01736">
    <property type="entry name" value="PHPHTRNFRASE"/>
</dbReference>
<evidence type="ECO:0000256" key="5">
    <source>
        <dbReference type="ARBA" id="ARBA00022723"/>
    </source>
</evidence>
<reference evidence="12 13" key="1">
    <citation type="submission" date="2019-07" db="EMBL/GenBank/DDBJ databases">
        <title>Lentzea xizangensis sp. nov., isolated from Qinghai-Tibetan Plateau Soils.</title>
        <authorList>
            <person name="Huang J."/>
        </authorList>
    </citation>
    <scope>NUCLEOTIDE SEQUENCE [LARGE SCALE GENOMIC DNA]</scope>
    <source>
        <strain evidence="12 13">FXJ1.1311</strain>
    </source>
</reference>
<dbReference type="EMBL" id="VOBR01000001">
    <property type="protein sequence ID" value="TWP54369.1"/>
    <property type="molecule type" value="Genomic_DNA"/>
</dbReference>
<name>A0A563F368_9PSEU</name>
<dbReference type="SUPFAM" id="SSF47831">
    <property type="entry name" value="Enzyme I of the PEP:sugar phosphotransferase system HPr-binding (sub)domain"/>
    <property type="match status" value="1"/>
</dbReference>
<dbReference type="GO" id="GO:0046872">
    <property type="term" value="F:metal ion binding"/>
    <property type="evidence" value="ECO:0007669"/>
    <property type="project" value="UniProtKB-KW"/>
</dbReference>
<evidence type="ECO:0000256" key="3">
    <source>
        <dbReference type="ARBA" id="ARBA00016544"/>
    </source>
</evidence>
<proteinExistence type="inferred from homology"/>
<evidence type="ECO:0000259" key="11">
    <source>
        <dbReference type="Pfam" id="PF05524"/>
    </source>
</evidence>
<keyword evidence="4 12" id="KW-0808">Transferase</keyword>
<organism evidence="12 13">
    <name type="scientific">Lentzea tibetensis</name>
    <dbReference type="NCBI Taxonomy" id="2591470"/>
    <lineage>
        <taxon>Bacteria</taxon>
        <taxon>Bacillati</taxon>
        <taxon>Actinomycetota</taxon>
        <taxon>Actinomycetes</taxon>
        <taxon>Pseudonocardiales</taxon>
        <taxon>Pseudonocardiaceae</taxon>
        <taxon>Lentzea</taxon>
    </lineage>
</organism>
<dbReference type="Pfam" id="PF05524">
    <property type="entry name" value="PEP-utilisers_N"/>
    <property type="match status" value="1"/>
</dbReference>
<evidence type="ECO:0000256" key="6">
    <source>
        <dbReference type="ARBA" id="ARBA00022777"/>
    </source>
</evidence>
<protein>
    <recommendedName>
        <fullName evidence="3">Phosphoenolpyruvate-protein phosphotransferase</fullName>
    </recommendedName>
    <alternativeName>
        <fullName evidence="8">Phosphotransferase system, enzyme I</fullName>
    </alternativeName>
</protein>
<evidence type="ECO:0000256" key="1">
    <source>
        <dbReference type="ARBA" id="ARBA00001946"/>
    </source>
</evidence>
<dbReference type="InterPro" id="IPR008279">
    <property type="entry name" value="PEP-util_enz_mobile_dom"/>
</dbReference>
<dbReference type="InterPro" id="IPR018274">
    <property type="entry name" value="PEP_util_AS"/>
</dbReference>
<dbReference type="Proteomes" id="UP000316639">
    <property type="component" value="Unassembled WGS sequence"/>
</dbReference>
<dbReference type="GO" id="GO:0016301">
    <property type="term" value="F:kinase activity"/>
    <property type="evidence" value="ECO:0007669"/>
    <property type="project" value="UniProtKB-KW"/>
</dbReference>
<gene>
    <name evidence="12" type="ORF">FKR81_02150</name>
</gene>
<keyword evidence="5" id="KW-0479">Metal-binding</keyword>
<dbReference type="Pfam" id="PF02896">
    <property type="entry name" value="PEP-utilizers_C"/>
    <property type="match status" value="1"/>
</dbReference>
<dbReference type="InterPro" id="IPR000121">
    <property type="entry name" value="PEP_util_C"/>
</dbReference>
<dbReference type="OrthoDB" id="9765468at2"/>
<feature type="domain" description="PEP-utilising enzyme mobile" evidence="9">
    <location>
        <begin position="152"/>
        <end position="216"/>
    </location>
</feature>
<dbReference type="Gene3D" id="3.50.30.10">
    <property type="entry name" value="Phosphohistidine domain"/>
    <property type="match status" value="1"/>
</dbReference>